<dbReference type="Proteomes" id="UP000316500">
    <property type="component" value="Unassembled WGS sequence"/>
</dbReference>
<reference evidence="2 3" key="1">
    <citation type="submission" date="2019-07" db="EMBL/GenBank/DDBJ databases">
        <title>Diversity of Bacteria from Kongsfjorden, Arctic.</title>
        <authorList>
            <person name="Yu Y."/>
        </authorList>
    </citation>
    <scope>NUCLEOTIDE SEQUENCE [LARGE SCALE GENOMIC DNA]</scope>
    <source>
        <strain evidence="2 3">SM1928</strain>
    </source>
</reference>
<name>A0A558H6V6_PAENT</name>
<organism evidence="2 3">
    <name type="scientific">Paenarthrobacter nitroguajacolicus</name>
    <name type="common">Arthrobacter nitroguajacolicus</name>
    <dbReference type="NCBI Taxonomy" id="211146"/>
    <lineage>
        <taxon>Bacteria</taxon>
        <taxon>Bacillati</taxon>
        <taxon>Actinomycetota</taxon>
        <taxon>Actinomycetes</taxon>
        <taxon>Micrococcales</taxon>
        <taxon>Micrococcaceae</taxon>
        <taxon>Paenarthrobacter</taxon>
    </lineage>
</organism>
<dbReference type="Gene3D" id="1.25.40.10">
    <property type="entry name" value="Tetratricopeptide repeat domain"/>
    <property type="match status" value="1"/>
</dbReference>
<evidence type="ECO:0000313" key="2">
    <source>
        <dbReference type="EMBL" id="TVU64855.1"/>
    </source>
</evidence>
<proteinExistence type="predicted"/>
<protein>
    <recommendedName>
        <fullName evidence="4">Tetratricopeptide repeat protein</fullName>
    </recommendedName>
</protein>
<dbReference type="InterPro" id="IPR011990">
    <property type="entry name" value="TPR-like_helical_dom_sf"/>
</dbReference>
<dbReference type="EMBL" id="VNFK01000004">
    <property type="protein sequence ID" value="TVU64855.1"/>
    <property type="molecule type" value="Genomic_DNA"/>
</dbReference>
<gene>
    <name evidence="2" type="ORF">FQP90_07330</name>
</gene>
<dbReference type="AlphaFoldDB" id="A0A558H6V6"/>
<evidence type="ECO:0000313" key="3">
    <source>
        <dbReference type="Proteomes" id="UP000316500"/>
    </source>
</evidence>
<evidence type="ECO:0000256" key="1">
    <source>
        <dbReference type="PROSITE-ProRule" id="PRU00339"/>
    </source>
</evidence>
<dbReference type="OrthoDB" id="9802640at2"/>
<accession>A0A558H6V6</accession>
<sequence length="233" mass="26035">MGSDDWYTSSTWSDEDQEIFSAKIKRARYRKWGYMVTKGEALLRSADASLFPVGEGLIREAIEGNPDKFFLAGYYETLGAFYARAGRKDDAIEHFRTAIASRTPQFGTRLTELDLATGLLSRQRPEDIEEAGEVLASQPCQDILMNVDRFRWEFLMATLKLLQGRAAEAVDHAEQALAIAGLSNPQFPRHPTVGVVNAPADWLEGLRNIISEAESVSVGKSLTHADWIPKRRS</sequence>
<dbReference type="PROSITE" id="PS50005">
    <property type="entry name" value="TPR"/>
    <property type="match status" value="1"/>
</dbReference>
<comment type="caution">
    <text evidence="2">The sequence shown here is derived from an EMBL/GenBank/DDBJ whole genome shotgun (WGS) entry which is preliminary data.</text>
</comment>
<dbReference type="RefSeq" id="WP_144649061.1">
    <property type="nucleotide sequence ID" value="NZ_VNFK01000004.1"/>
</dbReference>
<dbReference type="InterPro" id="IPR019734">
    <property type="entry name" value="TPR_rpt"/>
</dbReference>
<keyword evidence="1" id="KW-0802">TPR repeat</keyword>
<dbReference type="SUPFAM" id="SSF48452">
    <property type="entry name" value="TPR-like"/>
    <property type="match status" value="1"/>
</dbReference>
<evidence type="ECO:0008006" key="4">
    <source>
        <dbReference type="Google" id="ProtNLM"/>
    </source>
</evidence>
<feature type="repeat" description="TPR" evidence="1">
    <location>
        <begin position="72"/>
        <end position="105"/>
    </location>
</feature>